<evidence type="ECO:0000313" key="3">
    <source>
        <dbReference type="Proteomes" id="UP001221898"/>
    </source>
</evidence>
<gene>
    <name evidence="2" type="ORF">AAFF_G00095190</name>
</gene>
<dbReference type="AlphaFoldDB" id="A0AAD7RVX3"/>
<accession>A0AAD7RVX3</accession>
<organism evidence="2 3">
    <name type="scientific">Aldrovandia affinis</name>
    <dbReference type="NCBI Taxonomy" id="143900"/>
    <lineage>
        <taxon>Eukaryota</taxon>
        <taxon>Metazoa</taxon>
        <taxon>Chordata</taxon>
        <taxon>Craniata</taxon>
        <taxon>Vertebrata</taxon>
        <taxon>Euteleostomi</taxon>
        <taxon>Actinopterygii</taxon>
        <taxon>Neopterygii</taxon>
        <taxon>Teleostei</taxon>
        <taxon>Notacanthiformes</taxon>
        <taxon>Halosauridae</taxon>
        <taxon>Aldrovandia</taxon>
    </lineage>
</organism>
<evidence type="ECO:0000259" key="1">
    <source>
        <dbReference type="Pfam" id="PF14681"/>
    </source>
</evidence>
<sequence length="250" mass="27306">MVRHRPFLRLNGEKLERMGILQDKLRQDVLQEVLRLQVQEEVRNLQQLRRVSNGESTPQQLRKKNRLHGSEEQSRAALASAHQALPFPQTLSVLENTPQIMGVSILHANETMEPALRAVCKDVWIGKILILTNEDSGEPEDQENPISLPKTDTLILLPKVKPVPRTLTSTPSAPMDAPVLALNPTFASTGPAFAETLITSTSAMAETLCKDNSPPNLAVASVAPISPFPIDCLALHSPASAVNPSTFDVP</sequence>
<dbReference type="GO" id="GO:0007169">
    <property type="term" value="P:cell surface receptor protein tyrosine kinase signaling pathway"/>
    <property type="evidence" value="ECO:0007669"/>
    <property type="project" value="TreeGrafter"/>
</dbReference>
<dbReference type="GO" id="GO:0009898">
    <property type="term" value="C:cytoplasmic side of plasma membrane"/>
    <property type="evidence" value="ECO:0007669"/>
    <property type="project" value="TreeGrafter"/>
</dbReference>
<name>A0AAD7RVX3_9TELE</name>
<comment type="caution">
    <text evidence="2">The sequence shown here is derived from an EMBL/GenBank/DDBJ whole genome shotgun (WGS) entry which is preliminary data.</text>
</comment>
<dbReference type="PANTHER" id="PTHR20843">
    <property type="entry name" value="STERILE ALPHA MOTIF DOMAIN CONTAINING PROTEIN 10"/>
    <property type="match status" value="1"/>
</dbReference>
<dbReference type="InterPro" id="IPR000836">
    <property type="entry name" value="PRTase_dom"/>
</dbReference>
<dbReference type="EMBL" id="JAINUG010000160">
    <property type="protein sequence ID" value="KAJ8391252.1"/>
    <property type="molecule type" value="Genomic_DNA"/>
</dbReference>
<dbReference type="Proteomes" id="UP001221898">
    <property type="component" value="Unassembled WGS sequence"/>
</dbReference>
<dbReference type="Gene3D" id="3.40.50.2020">
    <property type="match status" value="1"/>
</dbReference>
<proteinExistence type="predicted"/>
<dbReference type="InterPro" id="IPR029057">
    <property type="entry name" value="PRTase-like"/>
</dbReference>
<dbReference type="PANTHER" id="PTHR20843:SF1">
    <property type="entry name" value="STERILE ALPHA MOTIF DOMAIN-CONTAINING PROTEIN 10"/>
    <property type="match status" value="1"/>
</dbReference>
<evidence type="ECO:0000313" key="2">
    <source>
        <dbReference type="EMBL" id="KAJ8391252.1"/>
    </source>
</evidence>
<protein>
    <recommendedName>
        <fullName evidence="1">Phosphoribosyltransferase domain-containing protein</fullName>
    </recommendedName>
</protein>
<keyword evidence="3" id="KW-1185">Reference proteome</keyword>
<feature type="domain" description="Phosphoribosyltransferase" evidence="1">
    <location>
        <begin position="93"/>
        <end position="148"/>
    </location>
</feature>
<dbReference type="InterPro" id="IPR052268">
    <property type="entry name" value="SAM_domain-containing_protein"/>
</dbReference>
<reference evidence="2" key="1">
    <citation type="journal article" date="2023" name="Science">
        <title>Genome structures resolve the early diversification of teleost fishes.</title>
        <authorList>
            <person name="Parey E."/>
            <person name="Louis A."/>
            <person name="Montfort J."/>
            <person name="Bouchez O."/>
            <person name="Roques C."/>
            <person name="Iampietro C."/>
            <person name="Lluch J."/>
            <person name="Castinel A."/>
            <person name="Donnadieu C."/>
            <person name="Desvignes T."/>
            <person name="Floi Bucao C."/>
            <person name="Jouanno E."/>
            <person name="Wen M."/>
            <person name="Mejri S."/>
            <person name="Dirks R."/>
            <person name="Jansen H."/>
            <person name="Henkel C."/>
            <person name="Chen W.J."/>
            <person name="Zahm M."/>
            <person name="Cabau C."/>
            <person name="Klopp C."/>
            <person name="Thompson A.W."/>
            <person name="Robinson-Rechavi M."/>
            <person name="Braasch I."/>
            <person name="Lecointre G."/>
            <person name="Bobe J."/>
            <person name="Postlethwait J.H."/>
            <person name="Berthelot C."/>
            <person name="Roest Crollius H."/>
            <person name="Guiguen Y."/>
        </authorList>
    </citation>
    <scope>NUCLEOTIDE SEQUENCE</scope>
    <source>
        <strain evidence="2">NC1722</strain>
    </source>
</reference>
<dbReference type="Pfam" id="PF14681">
    <property type="entry name" value="UPRTase"/>
    <property type="match status" value="1"/>
</dbReference>